<evidence type="ECO:0000313" key="3">
    <source>
        <dbReference type="Proteomes" id="UP001219525"/>
    </source>
</evidence>
<protein>
    <submittedName>
        <fullName evidence="2">Uncharacterized protein</fullName>
    </submittedName>
</protein>
<dbReference type="Proteomes" id="UP001219525">
    <property type="component" value="Unassembled WGS sequence"/>
</dbReference>
<dbReference type="EMBL" id="JARJCW010000020">
    <property type="protein sequence ID" value="KAJ7213913.1"/>
    <property type="molecule type" value="Genomic_DNA"/>
</dbReference>
<feature type="transmembrane region" description="Helical" evidence="1">
    <location>
        <begin position="20"/>
        <end position="40"/>
    </location>
</feature>
<keyword evidence="1" id="KW-1133">Transmembrane helix</keyword>
<accession>A0AAD6VID5</accession>
<comment type="caution">
    <text evidence="2">The sequence shown here is derived from an EMBL/GenBank/DDBJ whole genome shotgun (WGS) entry which is preliminary data.</text>
</comment>
<reference evidence="2" key="1">
    <citation type="submission" date="2023-03" db="EMBL/GenBank/DDBJ databases">
        <title>Massive genome expansion in bonnet fungi (Mycena s.s.) driven by repeated elements and novel gene families across ecological guilds.</title>
        <authorList>
            <consortium name="Lawrence Berkeley National Laboratory"/>
            <person name="Harder C.B."/>
            <person name="Miyauchi S."/>
            <person name="Viragh M."/>
            <person name="Kuo A."/>
            <person name="Thoen E."/>
            <person name="Andreopoulos B."/>
            <person name="Lu D."/>
            <person name="Skrede I."/>
            <person name="Drula E."/>
            <person name="Henrissat B."/>
            <person name="Morin E."/>
            <person name="Kohler A."/>
            <person name="Barry K."/>
            <person name="LaButti K."/>
            <person name="Morin E."/>
            <person name="Salamov A."/>
            <person name="Lipzen A."/>
            <person name="Mereny Z."/>
            <person name="Hegedus B."/>
            <person name="Baldrian P."/>
            <person name="Stursova M."/>
            <person name="Weitz H."/>
            <person name="Taylor A."/>
            <person name="Grigoriev I.V."/>
            <person name="Nagy L.G."/>
            <person name="Martin F."/>
            <person name="Kauserud H."/>
        </authorList>
    </citation>
    <scope>NUCLEOTIDE SEQUENCE</scope>
    <source>
        <strain evidence="2">9144</strain>
    </source>
</reference>
<organism evidence="2 3">
    <name type="scientific">Mycena pura</name>
    <dbReference type="NCBI Taxonomy" id="153505"/>
    <lineage>
        <taxon>Eukaryota</taxon>
        <taxon>Fungi</taxon>
        <taxon>Dikarya</taxon>
        <taxon>Basidiomycota</taxon>
        <taxon>Agaricomycotina</taxon>
        <taxon>Agaricomycetes</taxon>
        <taxon>Agaricomycetidae</taxon>
        <taxon>Agaricales</taxon>
        <taxon>Marasmiineae</taxon>
        <taxon>Mycenaceae</taxon>
        <taxon>Mycena</taxon>
    </lineage>
</organism>
<sequence length="316" mass="33373">MPPLSTSAASASLFSPKALAGLVVFIVTVLGVAGLLWVVSHVSRNLAKRRVCVSDIEARVSCFTGSTRHPNIDAKKNAAARTLMCARAKLAQTDKYPVLTTVQVIPARKGMVNISGSRQLQLKTKAAPARVGARRTRCRPGPSLLRFVVLAPEASLASVLQAVPARVPVESQAVALKFPSTLFAASLSDSDMNSDSYFDSNTGSNDPSPPRTVLALKSAVITETPSPRPVAAIPVIIVHPAPVLALSDASTNIPCTKSVSAAKTPVGRKRSGSFRGFKHAEMRSSISSKDKENCDVDKARFLRVSSAHRSAGALRS</sequence>
<keyword evidence="1" id="KW-0812">Transmembrane</keyword>
<keyword evidence="1" id="KW-0472">Membrane</keyword>
<keyword evidence="3" id="KW-1185">Reference proteome</keyword>
<dbReference type="AlphaFoldDB" id="A0AAD6VID5"/>
<gene>
    <name evidence="2" type="ORF">GGX14DRAFT_444507</name>
</gene>
<evidence type="ECO:0000256" key="1">
    <source>
        <dbReference type="SAM" id="Phobius"/>
    </source>
</evidence>
<proteinExistence type="predicted"/>
<name>A0AAD6VID5_9AGAR</name>
<evidence type="ECO:0000313" key="2">
    <source>
        <dbReference type="EMBL" id="KAJ7213913.1"/>
    </source>
</evidence>